<dbReference type="AlphaFoldDB" id="A0A645EEW5"/>
<reference evidence="2" key="1">
    <citation type="submission" date="2019-08" db="EMBL/GenBank/DDBJ databases">
        <authorList>
            <person name="Kucharzyk K."/>
            <person name="Murdoch R.W."/>
            <person name="Higgins S."/>
            <person name="Loffler F."/>
        </authorList>
    </citation>
    <scope>NUCLEOTIDE SEQUENCE</scope>
</reference>
<gene>
    <name evidence="2" type="ORF">SDC9_146851</name>
</gene>
<accession>A0A645EEW5</accession>
<proteinExistence type="predicted"/>
<organism evidence="2">
    <name type="scientific">bioreactor metagenome</name>
    <dbReference type="NCBI Taxonomy" id="1076179"/>
    <lineage>
        <taxon>unclassified sequences</taxon>
        <taxon>metagenomes</taxon>
        <taxon>ecological metagenomes</taxon>
    </lineage>
</organism>
<protein>
    <submittedName>
        <fullName evidence="2">Uncharacterized protein</fullName>
    </submittedName>
</protein>
<comment type="caution">
    <text evidence="2">The sequence shown here is derived from an EMBL/GenBank/DDBJ whole genome shotgun (WGS) entry which is preliminary data.</text>
</comment>
<dbReference type="EMBL" id="VSSQ01045751">
    <property type="protein sequence ID" value="MPM99658.1"/>
    <property type="molecule type" value="Genomic_DNA"/>
</dbReference>
<evidence type="ECO:0000256" key="1">
    <source>
        <dbReference type="SAM" id="MobiDB-lite"/>
    </source>
</evidence>
<feature type="region of interest" description="Disordered" evidence="1">
    <location>
        <begin position="1"/>
        <end position="20"/>
    </location>
</feature>
<evidence type="ECO:0000313" key="2">
    <source>
        <dbReference type="EMBL" id="MPM99658.1"/>
    </source>
</evidence>
<sequence length="112" mass="13185">MEYPAAIERQQGKQIESVDDHRHHRDLLQNRNVIYKADNTETCAKQDSRDRPHQRHNHLLPTRHVVVLAGHGSAEERNEEHAKVPVMKCTHRQVVSQLVNEQYRQENQQVIQ</sequence>
<name>A0A645EEW5_9ZZZZ</name>